<keyword evidence="2" id="KW-1185">Reference proteome</keyword>
<comment type="caution">
    <text evidence="1">The sequence shown here is derived from an EMBL/GenBank/DDBJ whole genome shotgun (WGS) entry which is preliminary data.</text>
</comment>
<dbReference type="EMBL" id="JAEILD010000302">
    <property type="protein sequence ID" value="MBI6654018.1"/>
    <property type="molecule type" value="Genomic_DNA"/>
</dbReference>
<protein>
    <submittedName>
        <fullName evidence="1">Uncharacterized protein</fullName>
    </submittedName>
</protein>
<proteinExistence type="predicted"/>
<organism evidence="1 2">
    <name type="scientific">Pseudomonas veronii</name>
    <dbReference type="NCBI Taxonomy" id="76761"/>
    <lineage>
        <taxon>Bacteria</taxon>
        <taxon>Pseudomonadati</taxon>
        <taxon>Pseudomonadota</taxon>
        <taxon>Gammaproteobacteria</taxon>
        <taxon>Pseudomonadales</taxon>
        <taxon>Pseudomonadaceae</taxon>
        <taxon>Pseudomonas</taxon>
    </lineage>
</organism>
<dbReference type="Proteomes" id="UP000614123">
    <property type="component" value="Unassembled WGS sequence"/>
</dbReference>
<evidence type="ECO:0000313" key="1">
    <source>
        <dbReference type="EMBL" id="MBI6654018.1"/>
    </source>
</evidence>
<accession>A0ABS0VR39</accession>
<dbReference type="RefSeq" id="WP_198717511.1">
    <property type="nucleotide sequence ID" value="NZ_JAEILD010000302.1"/>
</dbReference>
<sequence>MTPPIYRFDKSAEATTSLTPGAAVALADGGRTYASAQFGVFFWAEDDFLGIHLRFSERWMTLEV</sequence>
<gene>
    <name evidence="1" type="ORF">YA0849_34455</name>
</gene>
<name>A0ABS0VR39_PSEVE</name>
<evidence type="ECO:0000313" key="2">
    <source>
        <dbReference type="Proteomes" id="UP000614123"/>
    </source>
</evidence>
<reference evidence="1 2" key="1">
    <citation type="submission" date="2020-12" db="EMBL/GenBank/DDBJ databases">
        <title>Comparative genomic insights into the epidemiology and virulence of plant pathogenic Pseudomonads from Turkey.</title>
        <authorList>
            <person name="Dillon M."/>
            <person name="Ruiz-Bedoya T."/>
            <person name="Bendalovic-Torma C."/>
            <person name="Guttman K.M."/>
            <person name="Kwak H."/>
            <person name="Middleton M.A."/>
            <person name="Wang P.W."/>
            <person name="Horuz S."/>
            <person name="Aysan Y."/>
            <person name="Guttman D.S."/>
        </authorList>
    </citation>
    <scope>NUCLEOTIDE SEQUENCE [LARGE SCALE GENOMIC DNA]</scope>
    <source>
        <strain evidence="1 2">S4_EA_3a</strain>
    </source>
</reference>